<name>A0AAE0HZI9_9PEZI</name>
<evidence type="ECO:0000313" key="1">
    <source>
        <dbReference type="EMBL" id="KAK3315524.1"/>
    </source>
</evidence>
<dbReference type="Proteomes" id="UP001283341">
    <property type="component" value="Unassembled WGS sequence"/>
</dbReference>
<evidence type="ECO:0000313" key="2">
    <source>
        <dbReference type="Proteomes" id="UP001283341"/>
    </source>
</evidence>
<protein>
    <submittedName>
        <fullName evidence="1">Uncharacterized protein</fullName>
    </submittedName>
</protein>
<organism evidence="1 2">
    <name type="scientific">Apodospora peruviana</name>
    <dbReference type="NCBI Taxonomy" id="516989"/>
    <lineage>
        <taxon>Eukaryota</taxon>
        <taxon>Fungi</taxon>
        <taxon>Dikarya</taxon>
        <taxon>Ascomycota</taxon>
        <taxon>Pezizomycotina</taxon>
        <taxon>Sordariomycetes</taxon>
        <taxon>Sordariomycetidae</taxon>
        <taxon>Sordariales</taxon>
        <taxon>Lasiosphaeriaceae</taxon>
        <taxon>Apodospora</taxon>
    </lineage>
</organism>
<sequence length="257" mass="28651">MDKPFINPVYDIDGQLRLEPALRAALPEKTYTSSHWSSGWLPDICKDIAIDWNHNPWDIDAINVTYPDCGTPWVLCRHKRAPRSEQEIMGLISRIPVRMRQSIATFIALPFSYSVNGDPSGAAGTAGSFSTVWDDYWQLEVLLHEIGHSVDAGVLQAQVGAPYGDLSLSDPFQAYVMQDRALNSNTQSMVESFADLCVLVVYDLHVKPLGYKFNPSWRDVQHAVEALEMYGVQAGNIFSNGGRCNSWKAAPHTPVRI</sequence>
<proteinExistence type="predicted"/>
<comment type="caution">
    <text evidence="1">The sequence shown here is derived from an EMBL/GenBank/DDBJ whole genome shotgun (WGS) entry which is preliminary data.</text>
</comment>
<reference evidence="1" key="1">
    <citation type="journal article" date="2023" name="Mol. Phylogenet. Evol.">
        <title>Genome-scale phylogeny and comparative genomics of the fungal order Sordariales.</title>
        <authorList>
            <person name="Hensen N."/>
            <person name="Bonometti L."/>
            <person name="Westerberg I."/>
            <person name="Brannstrom I.O."/>
            <person name="Guillou S."/>
            <person name="Cros-Aarteil S."/>
            <person name="Calhoun S."/>
            <person name="Haridas S."/>
            <person name="Kuo A."/>
            <person name="Mondo S."/>
            <person name="Pangilinan J."/>
            <person name="Riley R."/>
            <person name="LaButti K."/>
            <person name="Andreopoulos B."/>
            <person name="Lipzen A."/>
            <person name="Chen C."/>
            <person name="Yan M."/>
            <person name="Daum C."/>
            <person name="Ng V."/>
            <person name="Clum A."/>
            <person name="Steindorff A."/>
            <person name="Ohm R.A."/>
            <person name="Martin F."/>
            <person name="Silar P."/>
            <person name="Natvig D.O."/>
            <person name="Lalanne C."/>
            <person name="Gautier V."/>
            <person name="Ament-Velasquez S.L."/>
            <person name="Kruys A."/>
            <person name="Hutchinson M.I."/>
            <person name="Powell A.J."/>
            <person name="Barry K."/>
            <person name="Miller A.N."/>
            <person name="Grigoriev I.V."/>
            <person name="Debuchy R."/>
            <person name="Gladieux P."/>
            <person name="Hiltunen Thoren M."/>
            <person name="Johannesson H."/>
        </authorList>
    </citation>
    <scope>NUCLEOTIDE SEQUENCE</scope>
    <source>
        <strain evidence="1">CBS 118394</strain>
    </source>
</reference>
<dbReference type="AlphaFoldDB" id="A0AAE0HZI9"/>
<keyword evidence="2" id="KW-1185">Reference proteome</keyword>
<reference evidence="1" key="2">
    <citation type="submission" date="2023-06" db="EMBL/GenBank/DDBJ databases">
        <authorList>
            <consortium name="Lawrence Berkeley National Laboratory"/>
            <person name="Haridas S."/>
            <person name="Hensen N."/>
            <person name="Bonometti L."/>
            <person name="Westerberg I."/>
            <person name="Brannstrom I.O."/>
            <person name="Guillou S."/>
            <person name="Cros-Aarteil S."/>
            <person name="Calhoun S."/>
            <person name="Kuo A."/>
            <person name="Mondo S."/>
            <person name="Pangilinan J."/>
            <person name="Riley R."/>
            <person name="Labutti K."/>
            <person name="Andreopoulos B."/>
            <person name="Lipzen A."/>
            <person name="Chen C."/>
            <person name="Yanf M."/>
            <person name="Daum C."/>
            <person name="Ng V."/>
            <person name="Clum A."/>
            <person name="Steindorff A."/>
            <person name="Ohm R."/>
            <person name="Martin F."/>
            <person name="Silar P."/>
            <person name="Natvig D."/>
            <person name="Lalanne C."/>
            <person name="Gautier V."/>
            <person name="Ament-Velasquez S.L."/>
            <person name="Kruys A."/>
            <person name="Hutchinson M.I."/>
            <person name="Powell A.J."/>
            <person name="Barry K."/>
            <person name="Miller A.N."/>
            <person name="Grigoriev I.V."/>
            <person name="Debuchy R."/>
            <person name="Gladieux P."/>
            <person name="Thoren M.H."/>
            <person name="Johannesson H."/>
        </authorList>
    </citation>
    <scope>NUCLEOTIDE SEQUENCE</scope>
    <source>
        <strain evidence="1">CBS 118394</strain>
    </source>
</reference>
<accession>A0AAE0HZI9</accession>
<gene>
    <name evidence="1" type="ORF">B0H66DRAFT_606402</name>
</gene>
<dbReference type="EMBL" id="JAUEDM010000006">
    <property type="protein sequence ID" value="KAK3315524.1"/>
    <property type="molecule type" value="Genomic_DNA"/>
</dbReference>